<dbReference type="EMBL" id="OU963903">
    <property type="protein sequence ID" value="CAH0397911.1"/>
    <property type="molecule type" value="Genomic_DNA"/>
</dbReference>
<evidence type="ECO:0000313" key="2">
    <source>
        <dbReference type="Proteomes" id="UP001153292"/>
    </source>
</evidence>
<dbReference type="InterPro" id="IPR031751">
    <property type="entry name" value="DUF4735"/>
</dbReference>
<dbReference type="PANTHER" id="PTHR33539">
    <property type="entry name" value="UPF0764 PROTEIN C16ORF89"/>
    <property type="match status" value="1"/>
</dbReference>
<proteinExistence type="predicted"/>
<dbReference type="Pfam" id="PF15882">
    <property type="entry name" value="DUF4735"/>
    <property type="match status" value="1"/>
</dbReference>
<dbReference type="Proteomes" id="UP001153292">
    <property type="component" value="Chromosome 10"/>
</dbReference>
<dbReference type="PANTHER" id="PTHR33539:SF1">
    <property type="entry name" value="UPF0764 PROTEIN C16ORF89"/>
    <property type="match status" value="1"/>
</dbReference>
<gene>
    <name evidence="1" type="ORF">CHILSU_LOCUS1011</name>
</gene>
<sequence>MEVEYGGDNFPLKYLSVQNNVISSDLEHYIKYLSMALSYFNDARNDTDINTATGAFFSKSVLKRTLLDYSHKMIKFQKDIIRILINMNENILSHYMYQNLGYGWDDLEFRASRIFLFDDSQIYSIAEFNRNLLKDWILSKENKIHNYTEEMDTATLLKEKYGKLTYDFKNYTIDILSSDFCLAVVAYNKESIDFKQLQKCEDNAYCEERIFSNPSIGYSLSHRLLNAYLRFSTKRCYIRSEVEDKKLMDQLCANMYRESVYLARRGYFARDLFLEHIALCGLLGYEEFYRRHWFYKATSWVKEAGCVAENRNFLINITDTDYSKVKDVRKRQKYRKYDCEMLNYECHDHPTAVLLIVLAHAIRYAAHIMTSVL</sequence>
<name>A0ABN8AUA3_CHISP</name>
<organism evidence="1 2">
    <name type="scientific">Chilo suppressalis</name>
    <name type="common">Asiatic rice borer moth</name>
    <dbReference type="NCBI Taxonomy" id="168631"/>
    <lineage>
        <taxon>Eukaryota</taxon>
        <taxon>Metazoa</taxon>
        <taxon>Ecdysozoa</taxon>
        <taxon>Arthropoda</taxon>
        <taxon>Hexapoda</taxon>
        <taxon>Insecta</taxon>
        <taxon>Pterygota</taxon>
        <taxon>Neoptera</taxon>
        <taxon>Endopterygota</taxon>
        <taxon>Lepidoptera</taxon>
        <taxon>Glossata</taxon>
        <taxon>Ditrysia</taxon>
        <taxon>Pyraloidea</taxon>
        <taxon>Crambidae</taxon>
        <taxon>Crambinae</taxon>
        <taxon>Chilo</taxon>
    </lineage>
</organism>
<keyword evidence="2" id="KW-1185">Reference proteome</keyword>
<evidence type="ECO:0000313" key="1">
    <source>
        <dbReference type="EMBL" id="CAH0397911.1"/>
    </source>
</evidence>
<reference evidence="1" key="1">
    <citation type="submission" date="2021-12" db="EMBL/GenBank/DDBJ databases">
        <authorList>
            <person name="King R."/>
        </authorList>
    </citation>
    <scope>NUCLEOTIDE SEQUENCE</scope>
</reference>
<accession>A0ABN8AUA3</accession>
<protein>
    <submittedName>
        <fullName evidence="1">Uncharacterized protein</fullName>
    </submittedName>
</protein>